<dbReference type="Proteomes" id="UP000002064">
    <property type="component" value="Chromosome"/>
</dbReference>
<feature type="domain" description="PucR C-terminal helix-turn-helix" evidence="2">
    <location>
        <begin position="283"/>
        <end position="336"/>
    </location>
</feature>
<organism evidence="4 5">
    <name type="scientific">Thermoanaerobacter mathranii subsp. mathranii (strain DSM 11426 / CCUG 53645 / CIP 108742 / A3)</name>
    <dbReference type="NCBI Taxonomy" id="583358"/>
    <lineage>
        <taxon>Bacteria</taxon>
        <taxon>Bacillati</taxon>
        <taxon>Bacillota</taxon>
        <taxon>Clostridia</taxon>
        <taxon>Thermoanaerobacterales</taxon>
        <taxon>Thermoanaerobacteraceae</taxon>
        <taxon>Thermoanaerobacter</taxon>
    </lineage>
</organism>
<evidence type="ECO:0000256" key="1">
    <source>
        <dbReference type="ARBA" id="ARBA00006754"/>
    </source>
</evidence>
<reference evidence="4 5" key="1">
    <citation type="submission" date="2010-05" db="EMBL/GenBank/DDBJ databases">
        <title>Complete sequence of Thermoanaerobacter mathranii subsp. mathranii mathranii str. A3.</title>
        <authorList>
            <consortium name="US DOE Joint Genome Institute"/>
            <person name="Lucas S."/>
            <person name="Copeland A."/>
            <person name="Lapidus A."/>
            <person name="Cheng J.-F."/>
            <person name="Bruce D."/>
            <person name="Goodwin L."/>
            <person name="Pitluck S."/>
            <person name="Held B."/>
            <person name="Detter J.C."/>
            <person name="Han C."/>
            <person name="Tapia R."/>
            <person name="Land M."/>
            <person name="Hauser L."/>
            <person name="Kyrpides N."/>
            <person name="Mikhailova N."/>
            <person name="Zhou J."/>
            <person name="Hemme C."/>
            <person name="Woyke T."/>
        </authorList>
    </citation>
    <scope>NUCLEOTIDE SEQUENCE [LARGE SCALE GENOMIC DNA]</scope>
    <source>
        <strain evidence="4 5">A3</strain>
    </source>
</reference>
<accession>A0ABN3Z5T5</accession>
<dbReference type="PANTHER" id="PTHR33744">
    <property type="entry name" value="CARBOHYDRATE DIACID REGULATOR"/>
    <property type="match status" value="1"/>
</dbReference>
<dbReference type="PANTHER" id="PTHR33744:SF15">
    <property type="entry name" value="CARBOHYDRATE DIACID REGULATOR"/>
    <property type="match status" value="1"/>
</dbReference>
<dbReference type="EMBL" id="CP002032">
    <property type="protein sequence ID" value="ADH61460.1"/>
    <property type="molecule type" value="Genomic_DNA"/>
</dbReference>
<dbReference type="InterPro" id="IPR051448">
    <property type="entry name" value="CdaR-like_regulators"/>
</dbReference>
<evidence type="ECO:0000313" key="5">
    <source>
        <dbReference type="Proteomes" id="UP000002064"/>
    </source>
</evidence>
<dbReference type="Pfam" id="PF17853">
    <property type="entry name" value="GGDEF_2"/>
    <property type="match status" value="1"/>
</dbReference>
<protein>
    <submittedName>
        <fullName evidence="4">Transcriptional regulator, CdaR</fullName>
    </submittedName>
</protein>
<evidence type="ECO:0000259" key="2">
    <source>
        <dbReference type="Pfam" id="PF13556"/>
    </source>
</evidence>
<dbReference type="RefSeq" id="WP_013150684.1">
    <property type="nucleotide sequence ID" value="NC_014209.1"/>
</dbReference>
<dbReference type="InterPro" id="IPR041522">
    <property type="entry name" value="CdaR_GGDEF"/>
</dbReference>
<keyword evidence="5" id="KW-1185">Reference proteome</keyword>
<evidence type="ECO:0000313" key="4">
    <source>
        <dbReference type="EMBL" id="ADH61460.1"/>
    </source>
</evidence>
<dbReference type="SUPFAM" id="SSF46689">
    <property type="entry name" value="Homeodomain-like"/>
    <property type="match status" value="1"/>
</dbReference>
<dbReference type="InterPro" id="IPR025736">
    <property type="entry name" value="PucR_C-HTH_dom"/>
</dbReference>
<dbReference type="Gene3D" id="1.10.10.2840">
    <property type="entry name" value="PucR C-terminal helix-turn-helix domain"/>
    <property type="match status" value="1"/>
</dbReference>
<dbReference type="Pfam" id="PF13556">
    <property type="entry name" value="HTH_30"/>
    <property type="match status" value="1"/>
</dbReference>
<sequence length="349" mass="40787">MIGYDLIKKVAYDIQKNIQMPLYIIDKSGNLIYGAKDFFEKKGGFLEINVEYIDEKEIYEVGEFLCYNICYNDIPFFTIALEKKDEHSKRVLYLISLIFKQLLSNYDREDFLIEALTGKLRPDLVAYYAEKYKINKNARYTVAIVESSNEIDDAIKIIRNIFEKGSLYTVKFDDKRFVVIFSYKGNSLIEFYKTMKDMIESEGYVKVKIASSSSFVPIADIHIAYEEAKSALLIGQKLEDEKGIYIYEDYRFAELLWGIDIEKVNNFIKKTNVDFSIFKDEELIHTLNAFFRNSLNLSETARELYIHRNTLVYRLDKIFKMTGLDAKNFDDAVLLKTIMVLTKLYNISG</sequence>
<feature type="domain" description="CdaR GGDEF-like" evidence="3">
    <location>
        <begin position="122"/>
        <end position="232"/>
    </location>
</feature>
<proteinExistence type="inferred from homology"/>
<comment type="similarity">
    <text evidence="1">Belongs to the CdaR family.</text>
</comment>
<gene>
    <name evidence="4" type="ordered locus">Tmath_1759</name>
</gene>
<dbReference type="InterPro" id="IPR042070">
    <property type="entry name" value="PucR_C-HTH_sf"/>
</dbReference>
<evidence type="ECO:0000259" key="3">
    <source>
        <dbReference type="Pfam" id="PF17853"/>
    </source>
</evidence>
<dbReference type="InterPro" id="IPR009057">
    <property type="entry name" value="Homeodomain-like_sf"/>
</dbReference>
<name>A0ABN3Z5T5_THEM3</name>